<name>A0A9P5NE27_GYMJU</name>
<keyword evidence="1" id="KW-1133">Transmembrane helix</keyword>
<keyword evidence="1" id="KW-0472">Membrane</keyword>
<dbReference type="Proteomes" id="UP000724874">
    <property type="component" value="Unassembled WGS sequence"/>
</dbReference>
<organism evidence="2 3">
    <name type="scientific">Gymnopilus junonius</name>
    <name type="common">Spectacular rustgill mushroom</name>
    <name type="synonym">Gymnopilus spectabilis subsp. junonius</name>
    <dbReference type="NCBI Taxonomy" id="109634"/>
    <lineage>
        <taxon>Eukaryota</taxon>
        <taxon>Fungi</taxon>
        <taxon>Dikarya</taxon>
        <taxon>Basidiomycota</taxon>
        <taxon>Agaricomycotina</taxon>
        <taxon>Agaricomycetes</taxon>
        <taxon>Agaricomycetidae</taxon>
        <taxon>Agaricales</taxon>
        <taxon>Agaricineae</taxon>
        <taxon>Hymenogastraceae</taxon>
        <taxon>Gymnopilus</taxon>
    </lineage>
</organism>
<feature type="transmembrane region" description="Helical" evidence="1">
    <location>
        <begin position="32"/>
        <end position="56"/>
    </location>
</feature>
<gene>
    <name evidence="2" type="ORF">CPB84DRAFT_1751932</name>
</gene>
<dbReference type="EMBL" id="JADNYJ010000160">
    <property type="protein sequence ID" value="KAF8878263.1"/>
    <property type="molecule type" value="Genomic_DNA"/>
</dbReference>
<sequence>MKLDRNTKPLAIMKSQYKPVGTLLMHYMDDKMLSIMFVVIITAAKSFNFEACMSLIPKGKKREKELRNGRKLRANQRRIRQAVMPESPLAGKTKFEICLLT</sequence>
<comment type="caution">
    <text evidence="2">The sequence shown here is derived from an EMBL/GenBank/DDBJ whole genome shotgun (WGS) entry which is preliminary data.</text>
</comment>
<dbReference type="AlphaFoldDB" id="A0A9P5NE27"/>
<proteinExistence type="predicted"/>
<evidence type="ECO:0000313" key="2">
    <source>
        <dbReference type="EMBL" id="KAF8878263.1"/>
    </source>
</evidence>
<keyword evidence="1" id="KW-0812">Transmembrane</keyword>
<protein>
    <submittedName>
        <fullName evidence="2">Uncharacterized protein</fullName>
    </submittedName>
</protein>
<reference evidence="2" key="1">
    <citation type="submission" date="2020-11" db="EMBL/GenBank/DDBJ databases">
        <authorList>
            <consortium name="DOE Joint Genome Institute"/>
            <person name="Ahrendt S."/>
            <person name="Riley R."/>
            <person name="Andreopoulos W."/>
            <person name="LaButti K."/>
            <person name="Pangilinan J."/>
            <person name="Ruiz-duenas F.J."/>
            <person name="Barrasa J.M."/>
            <person name="Sanchez-Garcia M."/>
            <person name="Camarero S."/>
            <person name="Miyauchi S."/>
            <person name="Serrano A."/>
            <person name="Linde D."/>
            <person name="Babiker R."/>
            <person name="Drula E."/>
            <person name="Ayuso-Fernandez I."/>
            <person name="Pacheco R."/>
            <person name="Padilla G."/>
            <person name="Ferreira P."/>
            <person name="Barriuso J."/>
            <person name="Kellner H."/>
            <person name="Castanera R."/>
            <person name="Alfaro M."/>
            <person name="Ramirez L."/>
            <person name="Pisabarro A.G."/>
            <person name="Kuo A."/>
            <person name="Tritt A."/>
            <person name="Lipzen A."/>
            <person name="He G."/>
            <person name="Yan M."/>
            <person name="Ng V."/>
            <person name="Cullen D."/>
            <person name="Martin F."/>
            <person name="Rosso M.-N."/>
            <person name="Henrissat B."/>
            <person name="Hibbett D."/>
            <person name="Martinez A.T."/>
            <person name="Grigoriev I.V."/>
        </authorList>
    </citation>
    <scope>NUCLEOTIDE SEQUENCE</scope>
    <source>
        <strain evidence="2">AH 44721</strain>
    </source>
</reference>
<evidence type="ECO:0000256" key="1">
    <source>
        <dbReference type="SAM" id="Phobius"/>
    </source>
</evidence>
<keyword evidence="3" id="KW-1185">Reference proteome</keyword>
<accession>A0A9P5NE27</accession>
<evidence type="ECO:0000313" key="3">
    <source>
        <dbReference type="Proteomes" id="UP000724874"/>
    </source>
</evidence>